<reference evidence="8" key="1">
    <citation type="journal article" date="2019" name="Int. J. Syst. Evol. Microbiol.">
        <title>The Global Catalogue of Microorganisms (GCM) 10K type strain sequencing project: providing services to taxonomists for standard genome sequencing and annotation.</title>
        <authorList>
            <consortium name="The Broad Institute Genomics Platform"/>
            <consortium name="The Broad Institute Genome Sequencing Center for Infectious Disease"/>
            <person name="Wu L."/>
            <person name="Ma J."/>
        </authorList>
    </citation>
    <scope>NUCLEOTIDE SEQUENCE [LARGE SCALE GENOMIC DNA]</scope>
    <source>
        <strain evidence="8">CGMCC 1.3685</strain>
    </source>
</reference>
<dbReference type="Pfam" id="PF01266">
    <property type="entry name" value="DAO"/>
    <property type="match status" value="1"/>
</dbReference>
<feature type="domain" description="FAD dependent oxidoreductase" evidence="6">
    <location>
        <begin position="5"/>
        <end position="392"/>
    </location>
</feature>
<dbReference type="SUPFAM" id="SSF51905">
    <property type="entry name" value="FAD/NAD(P)-binding domain"/>
    <property type="match status" value="1"/>
</dbReference>
<evidence type="ECO:0000256" key="2">
    <source>
        <dbReference type="ARBA" id="ARBA00022630"/>
    </source>
</evidence>
<dbReference type="Proteomes" id="UP000606115">
    <property type="component" value="Unassembled WGS sequence"/>
</dbReference>
<organism evidence="7 8">
    <name type="scientific">Glutamicibacter ardleyensis</name>
    <dbReference type="NCBI Taxonomy" id="225894"/>
    <lineage>
        <taxon>Bacteria</taxon>
        <taxon>Bacillati</taxon>
        <taxon>Actinomycetota</taxon>
        <taxon>Actinomycetes</taxon>
        <taxon>Micrococcales</taxon>
        <taxon>Micrococcaceae</taxon>
        <taxon>Glutamicibacter</taxon>
    </lineage>
</organism>
<keyword evidence="2" id="KW-0285">Flavoprotein</keyword>
<dbReference type="PANTHER" id="PTHR43104">
    <property type="entry name" value="L-2-HYDROXYGLUTARATE DEHYDROGENASE, MITOCHONDRIAL"/>
    <property type="match status" value="1"/>
</dbReference>
<evidence type="ECO:0000256" key="1">
    <source>
        <dbReference type="ARBA" id="ARBA00001974"/>
    </source>
</evidence>
<dbReference type="NCBIfam" id="NF008726">
    <property type="entry name" value="PRK11728.1"/>
    <property type="match status" value="1"/>
</dbReference>
<evidence type="ECO:0000256" key="4">
    <source>
        <dbReference type="ARBA" id="ARBA00023002"/>
    </source>
</evidence>
<evidence type="ECO:0000313" key="8">
    <source>
        <dbReference type="Proteomes" id="UP000606115"/>
    </source>
</evidence>
<dbReference type="RefSeq" id="WP_188687081.1">
    <property type="nucleotide sequence ID" value="NZ_BMKX01000010.1"/>
</dbReference>
<dbReference type="InterPro" id="IPR036188">
    <property type="entry name" value="FAD/NAD-bd_sf"/>
</dbReference>
<dbReference type="Gene3D" id="3.50.50.60">
    <property type="entry name" value="FAD/NAD(P)-binding domain"/>
    <property type="match status" value="1"/>
</dbReference>
<proteinExistence type="inferred from homology"/>
<name>A0ABQ2DS56_9MICC</name>
<comment type="cofactor">
    <cofactor evidence="1">
        <name>FAD</name>
        <dbReference type="ChEBI" id="CHEBI:57692"/>
    </cofactor>
</comment>
<gene>
    <name evidence="7" type="ORF">GCM10007173_31940</name>
</gene>
<evidence type="ECO:0000256" key="5">
    <source>
        <dbReference type="ARBA" id="ARBA00037941"/>
    </source>
</evidence>
<protein>
    <submittedName>
        <fullName evidence="7">Hydroxyglutarate oxidase</fullName>
    </submittedName>
</protein>
<dbReference type="GeneID" id="303305527"/>
<keyword evidence="3" id="KW-0274">FAD</keyword>
<evidence type="ECO:0000256" key="3">
    <source>
        <dbReference type="ARBA" id="ARBA00022827"/>
    </source>
</evidence>
<dbReference type="EMBL" id="BMKX01000010">
    <property type="protein sequence ID" value="GGJ70696.1"/>
    <property type="molecule type" value="Genomic_DNA"/>
</dbReference>
<comment type="similarity">
    <text evidence="5">Belongs to the L2HGDH family.</text>
</comment>
<dbReference type="Gene3D" id="3.30.9.10">
    <property type="entry name" value="D-Amino Acid Oxidase, subunit A, domain 2"/>
    <property type="match status" value="1"/>
</dbReference>
<evidence type="ECO:0000313" key="7">
    <source>
        <dbReference type="EMBL" id="GGJ70696.1"/>
    </source>
</evidence>
<evidence type="ECO:0000259" key="6">
    <source>
        <dbReference type="Pfam" id="PF01266"/>
    </source>
</evidence>
<keyword evidence="4" id="KW-0560">Oxidoreductase</keyword>
<dbReference type="PANTHER" id="PTHR43104:SF2">
    <property type="entry name" value="L-2-HYDROXYGLUTARATE DEHYDROGENASE, MITOCHONDRIAL"/>
    <property type="match status" value="1"/>
</dbReference>
<accession>A0ABQ2DS56</accession>
<comment type="caution">
    <text evidence="7">The sequence shown here is derived from an EMBL/GenBank/DDBJ whole genome shotgun (WGS) entry which is preliminary data.</text>
</comment>
<dbReference type="InterPro" id="IPR006076">
    <property type="entry name" value="FAD-dep_OxRdtase"/>
</dbReference>
<keyword evidence="8" id="KW-1185">Reference proteome</keyword>
<sequence length="400" mass="43020">METHIGIIGGGILGIALARALAFKGEHRITVLEKEATLASHQTGRNSGVVHAGLYYQPGSLKAQLCARGKALTREYCQEHALPYRELGKLVVALGDGQLGRLADMEQRAIANQVPGLARLSRDELVQIEPHVAGIAALHSPQTASVDYGAITRSMAGEVQAAGGQILLNSEVTAVKVSDQACLVSTTENTHRFDQLIVCAGLQSDVIARMVGADPSPKILPFRGEYWVMSKSSSAMVNGMIYPVPDPRFPFLGVHFTRGVYDEVHVGPNAVPALAREGYDWKTFSFKDTMESLRWPGASSLVKKYWKTGATEIGASLIKPLYLKQSKAYLPELQSADLVKKGKAGVRAQAWSKDGSLLDDFAVDQVGPVTVLRNAPSPAATSAMAIADYVLDRYPVGKAR</sequence>